<keyword evidence="1" id="KW-0677">Repeat</keyword>
<evidence type="ECO:0000256" key="3">
    <source>
        <dbReference type="PROSITE-ProRule" id="PRU00023"/>
    </source>
</evidence>
<dbReference type="InterPro" id="IPR036770">
    <property type="entry name" value="Ankyrin_rpt-contain_sf"/>
</dbReference>
<dbReference type="VEuPathDB" id="FungiDB:H310_04847"/>
<keyword evidence="2 3" id="KW-0040">ANK repeat</keyword>
<accession>A0A024UAD2</accession>
<feature type="compositionally biased region" description="Basic and acidic residues" evidence="5">
    <location>
        <begin position="117"/>
        <end position="134"/>
    </location>
</feature>
<dbReference type="PANTHER" id="PTHR24198">
    <property type="entry name" value="ANKYRIN REPEAT AND PROTEIN KINASE DOMAIN-CONTAINING PROTEIN"/>
    <property type="match status" value="1"/>
</dbReference>
<feature type="repeat" description="ANK" evidence="3">
    <location>
        <begin position="278"/>
        <end position="310"/>
    </location>
</feature>
<dbReference type="OrthoDB" id="341259at2759"/>
<dbReference type="RefSeq" id="XP_008867585.1">
    <property type="nucleotide sequence ID" value="XM_008869363.1"/>
</dbReference>
<organism evidence="6">
    <name type="scientific">Aphanomyces invadans</name>
    <dbReference type="NCBI Taxonomy" id="157072"/>
    <lineage>
        <taxon>Eukaryota</taxon>
        <taxon>Sar</taxon>
        <taxon>Stramenopiles</taxon>
        <taxon>Oomycota</taxon>
        <taxon>Saprolegniomycetes</taxon>
        <taxon>Saprolegniales</taxon>
        <taxon>Verrucalvaceae</taxon>
        <taxon>Aphanomyces</taxon>
    </lineage>
</organism>
<evidence type="ECO:0000256" key="2">
    <source>
        <dbReference type="ARBA" id="ARBA00023043"/>
    </source>
</evidence>
<dbReference type="eggNOG" id="ENOG502S6QJ">
    <property type="taxonomic scope" value="Eukaryota"/>
</dbReference>
<sequence>MSSPLEHHDSMSNSGDGAVGRLSPDDVENAVLAGEKSDVEVDGPSDVPWTSDDEAESGKSDDDDEGGSDALAALEEEPGHDGLDYGAVDNNGCDEDDADVDESPQDSGISPVFEPVHPIHDDLPINSAPDHEDANPDNNRSRNKAAKHSRGIDRGIEKRTGANEKPPSEKPSRTRRKSMTTREGGSPPRDGLFKKERDMIALNMKKLRAIARKAPVQVRIWTEPRKVKTPMDKYACAEAEAVCSDIFWAAIKDDLIRLQHLVQMEGVSVHTTMDPWMFHQTPLHWAAKGGAAQAIEFLVGCGADVYKRDDVRYWKLEEWMALSDRRMAAFRCRPLRPSFGQMYSGRMSCRRHLACWAGHTDAAMALLRAGDLKDLLITDYDANLNPLEWAGVRQHTECLAALNKFCDSVWLPQFVADLIWKIISKTKMRTAEEKRREEQIAAERAELKRLQQLAEQAKEAAQMGQAVVLDGSDATKITFSTATVAKTQ</sequence>
<dbReference type="STRING" id="157072.A0A024UAD2"/>
<proteinExistence type="predicted"/>
<evidence type="ECO:0000256" key="5">
    <source>
        <dbReference type="SAM" id="MobiDB-lite"/>
    </source>
</evidence>
<dbReference type="AlphaFoldDB" id="A0A024UAD2"/>
<dbReference type="EMBL" id="KI913959">
    <property type="protein sequence ID" value="ETW03356.1"/>
    <property type="molecule type" value="Genomic_DNA"/>
</dbReference>
<evidence type="ECO:0000256" key="4">
    <source>
        <dbReference type="SAM" id="Coils"/>
    </source>
</evidence>
<evidence type="ECO:0000313" key="6">
    <source>
        <dbReference type="EMBL" id="ETW03356.1"/>
    </source>
</evidence>
<dbReference type="SUPFAM" id="SSF48403">
    <property type="entry name" value="Ankyrin repeat"/>
    <property type="match status" value="1"/>
</dbReference>
<feature type="region of interest" description="Disordered" evidence="5">
    <location>
        <begin position="1"/>
        <end position="196"/>
    </location>
</feature>
<dbReference type="InterPro" id="IPR002110">
    <property type="entry name" value="Ankyrin_rpt"/>
</dbReference>
<feature type="compositionally biased region" description="Basic and acidic residues" evidence="5">
    <location>
        <begin position="1"/>
        <end position="10"/>
    </location>
</feature>
<dbReference type="PANTHER" id="PTHR24198:SF165">
    <property type="entry name" value="ANKYRIN REPEAT-CONTAINING PROTEIN-RELATED"/>
    <property type="match status" value="1"/>
</dbReference>
<name>A0A024UAD2_9STRA</name>
<dbReference type="PROSITE" id="PS50088">
    <property type="entry name" value="ANK_REPEAT"/>
    <property type="match status" value="1"/>
</dbReference>
<keyword evidence="4" id="KW-0175">Coiled coil</keyword>
<dbReference type="Gene3D" id="1.25.40.20">
    <property type="entry name" value="Ankyrin repeat-containing domain"/>
    <property type="match status" value="1"/>
</dbReference>
<feature type="coiled-coil region" evidence="4">
    <location>
        <begin position="428"/>
        <end position="467"/>
    </location>
</feature>
<dbReference type="PROSITE" id="PS50297">
    <property type="entry name" value="ANK_REP_REGION"/>
    <property type="match status" value="1"/>
</dbReference>
<protein>
    <submittedName>
        <fullName evidence="6">Uncharacterized protein</fullName>
    </submittedName>
</protein>
<feature type="compositionally biased region" description="Acidic residues" evidence="5">
    <location>
        <begin position="51"/>
        <end position="67"/>
    </location>
</feature>
<feature type="compositionally biased region" description="Acidic residues" evidence="5">
    <location>
        <begin position="92"/>
        <end position="104"/>
    </location>
</feature>
<reference evidence="6" key="1">
    <citation type="submission" date="2013-12" db="EMBL/GenBank/DDBJ databases">
        <title>The Genome Sequence of Aphanomyces invadans NJM9701.</title>
        <authorList>
            <consortium name="The Broad Institute Genomics Platform"/>
            <person name="Russ C."/>
            <person name="Tyler B."/>
            <person name="van West P."/>
            <person name="Dieguez-Uribeondo J."/>
            <person name="Young S.K."/>
            <person name="Zeng Q."/>
            <person name="Gargeya S."/>
            <person name="Fitzgerald M."/>
            <person name="Abouelleil A."/>
            <person name="Alvarado L."/>
            <person name="Chapman S.B."/>
            <person name="Gainer-Dewar J."/>
            <person name="Goldberg J."/>
            <person name="Griggs A."/>
            <person name="Gujja S."/>
            <person name="Hansen M."/>
            <person name="Howarth C."/>
            <person name="Imamovic A."/>
            <person name="Ireland A."/>
            <person name="Larimer J."/>
            <person name="McCowan C."/>
            <person name="Murphy C."/>
            <person name="Pearson M."/>
            <person name="Poon T.W."/>
            <person name="Priest M."/>
            <person name="Roberts A."/>
            <person name="Saif S."/>
            <person name="Shea T."/>
            <person name="Sykes S."/>
            <person name="Wortman J."/>
            <person name="Nusbaum C."/>
            <person name="Birren B."/>
        </authorList>
    </citation>
    <scope>NUCLEOTIDE SEQUENCE [LARGE SCALE GENOMIC DNA]</scope>
    <source>
        <strain evidence="6">NJM9701</strain>
    </source>
</reference>
<dbReference type="Pfam" id="PF00023">
    <property type="entry name" value="Ank"/>
    <property type="match status" value="1"/>
</dbReference>
<gene>
    <name evidence="6" type="ORF">H310_04847</name>
</gene>
<dbReference type="GeneID" id="20081897"/>
<dbReference type="SMART" id="SM00248">
    <property type="entry name" value="ANK"/>
    <property type="match status" value="1"/>
</dbReference>
<evidence type="ECO:0000256" key="1">
    <source>
        <dbReference type="ARBA" id="ARBA00022737"/>
    </source>
</evidence>
<feature type="compositionally biased region" description="Basic and acidic residues" evidence="5">
    <location>
        <begin position="150"/>
        <end position="172"/>
    </location>
</feature>